<comment type="caution">
    <text evidence="2">The sequence shown here is derived from an EMBL/GenBank/DDBJ whole genome shotgun (WGS) entry which is preliminary data.</text>
</comment>
<name>A0AAW9CUR7_BURTH</name>
<evidence type="ECO:0000256" key="1">
    <source>
        <dbReference type="SAM" id="MobiDB-lite"/>
    </source>
</evidence>
<reference evidence="2" key="1">
    <citation type="submission" date="2018-08" db="EMBL/GenBank/DDBJ databases">
        <title>Identification of Burkholderia cepacia strains that express a Burkholderia pseudomallei-like capsular polysaccharide.</title>
        <authorList>
            <person name="Burtnick M.N."/>
            <person name="Vongsouvath M."/>
            <person name="Newton P."/>
            <person name="Wuthiekanun V."/>
            <person name="Limmathurotsakul D."/>
            <person name="Brett P.J."/>
            <person name="Chantratita N."/>
            <person name="Dance D.A."/>
        </authorList>
    </citation>
    <scope>NUCLEOTIDE SEQUENCE</scope>
    <source>
        <strain evidence="2">SBXCC001</strain>
    </source>
</reference>
<evidence type="ECO:0000313" key="3">
    <source>
        <dbReference type="Proteomes" id="UP001272137"/>
    </source>
</evidence>
<gene>
    <name evidence="2" type="ORF">C7S16_5664</name>
</gene>
<dbReference type="Proteomes" id="UP001272137">
    <property type="component" value="Unassembled WGS sequence"/>
</dbReference>
<organism evidence="2 3">
    <name type="scientific">Burkholderia thailandensis</name>
    <dbReference type="NCBI Taxonomy" id="57975"/>
    <lineage>
        <taxon>Bacteria</taxon>
        <taxon>Pseudomonadati</taxon>
        <taxon>Pseudomonadota</taxon>
        <taxon>Betaproteobacteria</taxon>
        <taxon>Burkholderiales</taxon>
        <taxon>Burkholderiaceae</taxon>
        <taxon>Burkholderia</taxon>
        <taxon>pseudomallei group</taxon>
    </lineage>
</organism>
<accession>A0AAW9CUR7</accession>
<evidence type="ECO:0000313" key="2">
    <source>
        <dbReference type="EMBL" id="MDW9251514.1"/>
    </source>
</evidence>
<proteinExistence type="predicted"/>
<feature type="compositionally biased region" description="Basic and acidic residues" evidence="1">
    <location>
        <begin position="21"/>
        <end position="31"/>
    </location>
</feature>
<dbReference type="AlphaFoldDB" id="A0AAW9CUR7"/>
<dbReference type="EMBL" id="QXCT01000001">
    <property type="protein sequence ID" value="MDW9251514.1"/>
    <property type="molecule type" value="Genomic_DNA"/>
</dbReference>
<feature type="region of interest" description="Disordered" evidence="1">
    <location>
        <begin position="1"/>
        <end position="31"/>
    </location>
</feature>
<sequence length="51" mass="5399">MMRRASRACQARSVRVGSRRRVADGTAHEHGAGVTLANPRLVGLPAGARFA</sequence>
<protein>
    <submittedName>
        <fullName evidence="2">Uncharacterized protein</fullName>
    </submittedName>
</protein>